<reference evidence="2" key="2">
    <citation type="submission" date="2021-08" db="EMBL/GenBank/DDBJ databases">
        <authorList>
            <person name="Tani A."/>
            <person name="Ola A."/>
            <person name="Ogura Y."/>
            <person name="Katsura K."/>
            <person name="Hayashi T."/>
        </authorList>
    </citation>
    <scope>NUCLEOTIDE SEQUENCE</scope>
    <source>
        <strain evidence="2">NBRC 15689</strain>
    </source>
</reference>
<feature type="transmembrane region" description="Helical" evidence="1">
    <location>
        <begin position="150"/>
        <end position="173"/>
    </location>
</feature>
<evidence type="ECO:0000313" key="3">
    <source>
        <dbReference type="Proteomes" id="UP001055156"/>
    </source>
</evidence>
<keyword evidence="1" id="KW-0812">Transmembrane</keyword>
<feature type="transmembrane region" description="Helical" evidence="1">
    <location>
        <begin position="28"/>
        <end position="50"/>
    </location>
</feature>
<accession>A0ABQ4T7B9</accession>
<keyword evidence="1" id="KW-0472">Membrane</keyword>
<keyword evidence="3" id="KW-1185">Reference proteome</keyword>
<feature type="transmembrane region" description="Helical" evidence="1">
    <location>
        <begin position="193"/>
        <end position="223"/>
    </location>
</feature>
<name>A0ABQ4T7B9_METOR</name>
<protein>
    <recommendedName>
        <fullName evidence="4">DUF2029 domain-containing protein</fullName>
    </recommendedName>
</protein>
<feature type="transmembrane region" description="Helical" evidence="1">
    <location>
        <begin position="310"/>
        <end position="328"/>
    </location>
</feature>
<feature type="transmembrane region" description="Helical" evidence="1">
    <location>
        <begin position="334"/>
        <end position="355"/>
    </location>
</feature>
<reference evidence="2" key="1">
    <citation type="journal article" date="2021" name="Front. Microbiol.">
        <title>Comprehensive Comparative Genomics and Phenotyping of Methylobacterium Species.</title>
        <authorList>
            <person name="Alessa O."/>
            <person name="Ogura Y."/>
            <person name="Fujitani Y."/>
            <person name="Takami H."/>
            <person name="Hayashi T."/>
            <person name="Sahin N."/>
            <person name="Tani A."/>
        </authorList>
    </citation>
    <scope>NUCLEOTIDE SEQUENCE</scope>
    <source>
        <strain evidence="2">NBRC 15689</strain>
    </source>
</reference>
<comment type="caution">
    <text evidence="2">The sequence shown here is derived from an EMBL/GenBank/DDBJ whole genome shotgun (WGS) entry which is preliminary data.</text>
</comment>
<feature type="transmembrane region" description="Helical" evidence="1">
    <location>
        <begin position="270"/>
        <end position="303"/>
    </location>
</feature>
<feature type="transmembrane region" description="Helical" evidence="1">
    <location>
        <begin position="230"/>
        <end position="250"/>
    </location>
</feature>
<dbReference type="Proteomes" id="UP001055156">
    <property type="component" value="Unassembled WGS sequence"/>
</dbReference>
<evidence type="ECO:0000256" key="1">
    <source>
        <dbReference type="SAM" id="Phobius"/>
    </source>
</evidence>
<gene>
    <name evidence="2" type="ORF">LKMONMHP_1300</name>
</gene>
<dbReference type="EMBL" id="BPQV01000003">
    <property type="protein sequence ID" value="GJE26449.1"/>
    <property type="molecule type" value="Genomic_DNA"/>
</dbReference>
<sequence length="372" mass="38864">MAALTAAPVPAASRPSLPASRLARLPALAARALLAGLAALMVYGLALSFAPNAGMVRTSPDPEQTDVKLYTAIAERVAAGEGYYTAALAEQRQRGYPLKPFVTVRLPTLALLQARIGIEAAQRVLCGLAALAALVMAFRLFRDLGPGRALAAAIALTVVGLLPFGVPVFGFWHEAWASVLVVLSLACRSRERWIGSVLIGFVAVAFRELALPYLCVMAFVALVEGNRREALAWIAAILAFAGLLAAHALTLSHLVTAADPASPGWSAAGGWPFVLSMIGACTLLTLAPFPLVALVAPLCLLGWAAWPGGLGLRVALLLGGLSLAFMLIGRPDNFYWGMMLAPLLFTGLAALPSGLRDLVHAARGQAQPRIAA</sequence>
<feature type="transmembrane region" description="Helical" evidence="1">
    <location>
        <begin position="120"/>
        <end position="138"/>
    </location>
</feature>
<proteinExistence type="predicted"/>
<evidence type="ECO:0000313" key="2">
    <source>
        <dbReference type="EMBL" id="GJE26449.1"/>
    </source>
</evidence>
<evidence type="ECO:0008006" key="4">
    <source>
        <dbReference type="Google" id="ProtNLM"/>
    </source>
</evidence>
<organism evidence="2 3">
    <name type="scientific">Methylobacterium organophilum</name>
    <dbReference type="NCBI Taxonomy" id="410"/>
    <lineage>
        <taxon>Bacteria</taxon>
        <taxon>Pseudomonadati</taxon>
        <taxon>Pseudomonadota</taxon>
        <taxon>Alphaproteobacteria</taxon>
        <taxon>Hyphomicrobiales</taxon>
        <taxon>Methylobacteriaceae</taxon>
        <taxon>Methylobacterium</taxon>
    </lineage>
</organism>
<keyword evidence="1" id="KW-1133">Transmembrane helix</keyword>
<dbReference type="RefSeq" id="WP_238310418.1">
    <property type="nucleotide sequence ID" value="NZ_BPQV01000003.1"/>
</dbReference>